<dbReference type="InterPro" id="IPR036188">
    <property type="entry name" value="FAD/NAD-bd_sf"/>
</dbReference>
<gene>
    <name evidence="7" type="ORF">GXW76_19705</name>
</gene>
<dbReference type="InterPro" id="IPR027477">
    <property type="entry name" value="Succ_DH/fumarate_Rdtase_cat_sf"/>
</dbReference>
<accession>A0A9X9X1Y0</accession>
<feature type="domain" description="FAD-dependent oxidoreductase 2 FAD-binding" evidence="6">
    <location>
        <begin position="7"/>
        <end position="507"/>
    </location>
</feature>
<protein>
    <submittedName>
        <fullName evidence="7">FAD-dependent oxidoreductase</fullName>
    </submittedName>
</protein>
<dbReference type="EMBL" id="JAAEDM010000070">
    <property type="protein sequence ID" value="MBR0673409.1"/>
    <property type="molecule type" value="Genomic_DNA"/>
</dbReference>
<dbReference type="SUPFAM" id="SSF56425">
    <property type="entry name" value="Succinate dehydrogenase/fumarate reductase flavoprotein, catalytic domain"/>
    <property type="match status" value="1"/>
</dbReference>
<evidence type="ECO:0000313" key="8">
    <source>
        <dbReference type="Proteomes" id="UP001138751"/>
    </source>
</evidence>
<reference evidence="7" key="1">
    <citation type="submission" date="2020-01" db="EMBL/GenBank/DDBJ databases">
        <authorList>
            <person name="Rat A."/>
        </authorList>
    </citation>
    <scope>NUCLEOTIDE SEQUENCE</scope>
    <source>
        <strain evidence="7">LMG 31231</strain>
    </source>
</reference>
<keyword evidence="3" id="KW-0274">FAD</keyword>
<dbReference type="AlphaFoldDB" id="A0A9X9X1Y0"/>
<dbReference type="InterPro" id="IPR050315">
    <property type="entry name" value="FAD-oxidoreductase_2"/>
</dbReference>
<comment type="caution">
    <text evidence="7">The sequence shown here is derived from an EMBL/GenBank/DDBJ whole genome shotgun (WGS) entry which is preliminary data.</text>
</comment>
<keyword evidence="2" id="KW-0285">Flavoprotein</keyword>
<dbReference type="PANTHER" id="PTHR43400:SF10">
    <property type="entry name" value="3-OXOSTEROID 1-DEHYDROGENASE"/>
    <property type="match status" value="1"/>
</dbReference>
<dbReference type="Gene3D" id="3.50.50.60">
    <property type="entry name" value="FAD/NAD(P)-binding domain"/>
    <property type="match status" value="2"/>
</dbReference>
<dbReference type="SUPFAM" id="SSF51905">
    <property type="entry name" value="FAD/NAD(P)-binding domain"/>
    <property type="match status" value="1"/>
</dbReference>
<keyword evidence="4" id="KW-0560">Oxidoreductase</keyword>
<sequence>MTAREADVLVLGSGGAGLVAALTAAARGLSVVVLEKTDRVGGTTAMSGAGTWIPANHLAAAAGIADSPEEALAYVRAAAPEGWAATEDALWQAFVHAAPEMLRFVEARTPLRFALTPEPDPLRALPGAKAQGRMMSPLPLSRWRAGRFAFRIRKSTIPEIFTYHEAVATDLYHHPYRTALSLWPRLAWRLLTNTRGKGTALVTGLLRGCLDLGVQVMLSARAVELTQDADGAVTGAVVERGGGRETWSARAGVVIATGGFEWDAALLARHFPGPVDYLGSPPGNDGDGQRMAEAAGAALAHMDQATLTPSVPTPYEGRLLAQPVPFHTEPNAMLVNRHGVRFMNELTFNIGEAIDSRDPETGQPVHLPAWVISDSLMLDRVPPVRWAAKADPGWLRQAPDVAALAGLIGVPAEALAASVARFNAFAEEGEDRDFGRPARPDPAAAGDRRRRAGIHPIRRPPYVAVPFNRAILATKGGARTNEYGEVLRPDGSVIPGLFAAGVAMANPIGTRGIGTGTTIGPNMTWGYVVGLRLSRRNRGAGVPGQ</sequence>
<reference evidence="7" key="2">
    <citation type="journal article" date="2021" name="Syst. Appl. Microbiol.">
        <title>Roseomonas hellenica sp. nov., isolated from roots of wild-growing Alkanna tinctoria.</title>
        <authorList>
            <person name="Rat A."/>
            <person name="Naranjo H.D."/>
            <person name="Lebbe L."/>
            <person name="Cnockaert M."/>
            <person name="Krigas N."/>
            <person name="Grigoriadou K."/>
            <person name="Maloupa E."/>
            <person name="Willems A."/>
        </authorList>
    </citation>
    <scope>NUCLEOTIDE SEQUENCE</scope>
    <source>
        <strain evidence="7">LMG 31231</strain>
    </source>
</reference>
<feature type="region of interest" description="Disordered" evidence="5">
    <location>
        <begin position="431"/>
        <end position="452"/>
    </location>
</feature>
<comment type="cofactor">
    <cofactor evidence="1">
        <name>FAD</name>
        <dbReference type="ChEBI" id="CHEBI:57692"/>
    </cofactor>
</comment>
<evidence type="ECO:0000256" key="4">
    <source>
        <dbReference type="ARBA" id="ARBA00023002"/>
    </source>
</evidence>
<name>A0A9X9X1Y0_9PROT</name>
<dbReference type="PANTHER" id="PTHR43400">
    <property type="entry name" value="FUMARATE REDUCTASE"/>
    <property type="match status" value="1"/>
</dbReference>
<dbReference type="GO" id="GO:0008202">
    <property type="term" value="P:steroid metabolic process"/>
    <property type="evidence" value="ECO:0007669"/>
    <property type="project" value="UniProtKB-ARBA"/>
</dbReference>
<dbReference type="InterPro" id="IPR003953">
    <property type="entry name" value="FAD-dep_OxRdtase_2_FAD-bd"/>
</dbReference>
<evidence type="ECO:0000313" key="7">
    <source>
        <dbReference type="EMBL" id="MBR0673409.1"/>
    </source>
</evidence>
<dbReference type="GO" id="GO:0016491">
    <property type="term" value="F:oxidoreductase activity"/>
    <property type="evidence" value="ECO:0007669"/>
    <property type="project" value="UniProtKB-KW"/>
</dbReference>
<evidence type="ECO:0000256" key="2">
    <source>
        <dbReference type="ARBA" id="ARBA00022630"/>
    </source>
</evidence>
<evidence type="ECO:0000256" key="1">
    <source>
        <dbReference type="ARBA" id="ARBA00001974"/>
    </source>
</evidence>
<dbReference type="Proteomes" id="UP001138751">
    <property type="component" value="Unassembled WGS sequence"/>
</dbReference>
<proteinExistence type="predicted"/>
<keyword evidence="8" id="KW-1185">Reference proteome</keyword>
<evidence type="ECO:0000256" key="5">
    <source>
        <dbReference type="SAM" id="MobiDB-lite"/>
    </source>
</evidence>
<evidence type="ECO:0000256" key="3">
    <source>
        <dbReference type="ARBA" id="ARBA00022827"/>
    </source>
</evidence>
<organism evidence="7 8">
    <name type="scientific">Neoroseomonas soli</name>
    <dbReference type="NCBI Taxonomy" id="1081025"/>
    <lineage>
        <taxon>Bacteria</taxon>
        <taxon>Pseudomonadati</taxon>
        <taxon>Pseudomonadota</taxon>
        <taxon>Alphaproteobacteria</taxon>
        <taxon>Acetobacterales</taxon>
        <taxon>Acetobacteraceae</taxon>
        <taxon>Neoroseomonas</taxon>
    </lineage>
</organism>
<dbReference type="Pfam" id="PF00890">
    <property type="entry name" value="FAD_binding_2"/>
    <property type="match status" value="1"/>
</dbReference>
<dbReference type="RefSeq" id="WP_211863816.1">
    <property type="nucleotide sequence ID" value="NZ_JAAEDM010000070.1"/>
</dbReference>
<evidence type="ECO:0000259" key="6">
    <source>
        <dbReference type="Pfam" id="PF00890"/>
    </source>
</evidence>